<dbReference type="SUPFAM" id="SSF81383">
    <property type="entry name" value="F-box domain"/>
    <property type="match status" value="1"/>
</dbReference>
<keyword evidence="3" id="KW-1185">Reference proteome</keyword>
<dbReference type="AlphaFoldDB" id="L8H7X4"/>
<dbReference type="EMBL" id="KB007905">
    <property type="protein sequence ID" value="ELR21250.1"/>
    <property type="molecule type" value="Genomic_DNA"/>
</dbReference>
<dbReference type="Proteomes" id="UP000011083">
    <property type="component" value="Unassembled WGS sequence"/>
</dbReference>
<dbReference type="RefSeq" id="XP_004345376.1">
    <property type="nucleotide sequence ID" value="XM_004345326.1"/>
</dbReference>
<dbReference type="Pfam" id="PF12937">
    <property type="entry name" value="F-box-like"/>
    <property type="match status" value="1"/>
</dbReference>
<accession>L8H7X4</accession>
<evidence type="ECO:0000259" key="1">
    <source>
        <dbReference type="PROSITE" id="PS50181"/>
    </source>
</evidence>
<gene>
    <name evidence="2" type="ORF">ACA1_110920</name>
</gene>
<evidence type="ECO:0000313" key="2">
    <source>
        <dbReference type="EMBL" id="ELR21250.1"/>
    </source>
</evidence>
<proteinExistence type="predicted"/>
<dbReference type="SMART" id="SM00256">
    <property type="entry name" value="FBOX"/>
    <property type="match status" value="1"/>
</dbReference>
<dbReference type="VEuPathDB" id="AmoebaDB:ACA1_110920"/>
<dbReference type="CDD" id="cd09917">
    <property type="entry name" value="F-box_SF"/>
    <property type="match status" value="1"/>
</dbReference>
<dbReference type="Gene3D" id="1.20.1280.50">
    <property type="match status" value="1"/>
</dbReference>
<dbReference type="PROSITE" id="PS50181">
    <property type="entry name" value="FBOX"/>
    <property type="match status" value="1"/>
</dbReference>
<evidence type="ECO:0000313" key="3">
    <source>
        <dbReference type="Proteomes" id="UP000011083"/>
    </source>
</evidence>
<dbReference type="OrthoDB" id="1107553at2759"/>
<dbReference type="InterPro" id="IPR001810">
    <property type="entry name" value="F-box_dom"/>
</dbReference>
<protein>
    <submittedName>
        <fullName evidence="2">HEAT repeat domain containing protein</fullName>
    </submittedName>
</protein>
<dbReference type="GeneID" id="14922137"/>
<feature type="domain" description="F-box" evidence="1">
    <location>
        <begin position="4"/>
        <end position="50"/>
    </location>
</feature>
<organism evidence="2 3">
    <name type="scientific">Acanthamoeba castellanii (strain ATCC 30010 / Neff)</name>
    <dbReference type="NCBI Taxonomy" id="1257118"/>
    <lineage>
        <taxon>Eukaryota</taxon>
        <taxon>Amoebozoa</taxon>
        <taxon>Discosea</taxon>
        <taxon>Longamoebia</taxon>
        <taxon>Centramoebida</taxon>
        <taxon>Acanthamoebidae</taxon>
        <taxon>Acanthamoeba</taxon>
    </lineage>
</organism>
<reference evidence="2 3" key="1">
    <citation type="journal article" date="2013" name="Genome Biol.">
        <title>Genome of Acanthamoeba castellanii highlights extensive lateral gene transfer and early evolution of tyrosine kinase signaling.</title>
        <authorList>
            <person name="Clarke M."/>
            <person name="Lohan A.J."/>
            <person name="Liu B."/>
            <person name="Lagkouvardos I."/>
            <person name="Roy S."/>
            <person name="Zafar N."/>
            <person name="Bertelli C."/>
            <person name="Schilde C."/>
            <person name="Kianianmomeni A."/>
            <person name="Burglin T.R."/>
            <person name="Frech C."/>
            <person name="Turcotte B."/>
            <person name="Kopec K.O."/>
            <person name="Synnott J.M."/>
            <person name="Choo C."/>
            <person name="Paponov I."/>
            <person name="Finkler A."/>
            <person name="Soon Heng Tan C."/>
            <person name="Hutchins A.P."/>
            <person name="Weinmeier T."/>
            <person name="Rattei T."/>
            <person name="Chu J.S."/>
            <person name="Gimenez G."/>
            <person name="Irimia M."/>
            <person name="Rigden D.J."/>
            <person name="Fitzpatrick D.A."/>
            <person name="Lorenzo-Morales J."/>
            <person name="Bateman A."/>
            <person name="Chiu C.H."/>
            <person name="Tang P."/>
            <person name="Hegemann P."/>
            <person name="Fromm H."/>
            <person name="Raoult D."/>
            <person name="Greub G."/>
            <person name="Miranda-Saavedra D."/>
            <person name="Chen N."/>
            <person name="Nash P."/>
            <person name="Ginger M.L."/>
            <person name="Horn M."/>
            <person name="Schaap P."/>
            <person name="Caler L."/>
            <person name="Loftus B."/>
        </authorList>
    </citation>
    <scope>NUCLEOTIDE SEQUENCE [LARGE SCALE GENOMIC DNA]</scope>
    <source>
        <strain evidence="2 3">Neff</strain>
    </source>
</reference>
<name>L8H7X4_ACACF</name>
<sequence>MDRPDTLRVVPEEVVDHIVSFLDAPALMACELVCRQWCRIARVSPAWRRIVQAMSLDGVPQPSFPADAYPLGWKQLYMDGNNLARLRLLQEEVDVARLQLDEDVPPNPQVQVGGVTLQLAQVWREAEDREDSKLTFFLELPQATPSSSAVFYPNVGFIMGFEPTNHDAPIERFPLTIQFKADSLTWGWEELIPMRELRRLGWLWFVQPTRTAQGG</sequence>
<dbReference type="KEGG" id="acan:ACA1_110920"/>
<dbReference type="InterPro" id="IPR036047">
    <property type="entry name" value="F-box-like_dom_sf"/>
</dbReference>